<evidence type="ECO:0000256" key="1">
    <source>
        <dbReference type="SAM" id="MobiDB-lite"/>
    </source>
</evidence>
<sequence length="89" mass="10425">MDFVILNRLRRRGRHMSWYPSLQDSAPHQREGMRPPPYDLTRNRPNTRRIFNGIGFRTWKPSGCEADNLQDHHGLAVKCRVSVPISKEV</sequence>
<feature type="region of interest" description="Disordered" evidence="1">
    <location>
        <begin position="19"/>
        <end position="44"/>
    </location>
</feature>
<evidence type="ECO:0000313" key="2">
    <source>
        <dbReference type="EMBL" id="GBM48400.1"/>
    </source>
</evidence>
<protein>
    <submittedName>
        <fullName evidence="2">Uncharacterized protein</fullName>
    </submittedName>
</protein>
<gene>
    <name evidence="2" type="ORF">AVEN_182992_1</name>
</gene>
<dbReference type="EMBL" id="BGPR01098242">
    <property type="protein sequence ID" value="GBM48400.1"/>
    <property type="molecule type" value="Genomic_DNA"/>
</dbReference>
<organism evidence="2 3">
    <name type="scientific">Araneus ventricosus</name>
    <name type="common">Orbweaver spider</name>
    <name type="synonym">Epeira ventricosa</name>
    <dbReference type="NCBI Taxonomy" id="182803"/>
    <lineage>
        <taxon>Eukaryota</taxon>
        <taxon>Metazoa</taxon>
        <taxon>Ecdysozoa</taxon>
        <taxon>Arthropoda</taxon>
        <taxon>Chelicerata</taxon>
        <taxon>Arachnida</taxon>
        <taxon>Araneae</taxon>
        <taxon>Araneomorphae</taxon>
        <taxon>Entelegynae</taxon>
        <taxon>Araneoidea</taxon>
        <taxon>Araneidae</taxon>
        <taxon>Araneus</taxon>
    </lineage>
</organism>
<keyword evidence="3" id="KW-1185">Reference proteome</keyword>
<dbReference type="AlphaFoldDB" id="A0A4Y2G3W5"/>
<accession>A0A4Y2G3W5</accession>
<reference evidence="2 3" key="1">
    <citation type="journal article" date="2019" name="Sci. Rep.">
        <title>Orb-weaving spider Araneus ventricosus genome elucidates the spidroin gene catalogue.</title>
        <authorList>
            <person name="Kono N."/>
            <person name="Nakamura H."/>
            <person name="Ohtoshi R."/>
            <person name="Moran D.A.P."/>
            <person name="Shinohara A."/>
            <person name="Yoshida Y."/>
            <person name="Fujiwara M."/>
            <person name="Mori M."/>
            <person name="Tomita M."/>
            <person name="Arakawa K."/>
        </authorList>
    </citation>
    <scope>NUCLEOTIDE SEQUENCE [LARGE SCALE GENOMIC DNA]</scope>
</reference>
<name>A0A4Y2G3W5_ARAVE</name>
<dbReference type="Proteomes" id="UP000499080">
    <property type="component" value="Unassembled WGS sequence"/>
</dbReference>
<comment type="caution">
    <text evidence="2">The sequence shown here is derived from an EMBL/GenBank/DDBJ whole genome shotgun (WGS) entry which is preliminary data.</text>
</comment>
<proteinExistence type="predicted"/>
<evidence type="ECO:0000313" key="3">
    <source>
        <dbReference type="Proteomes" id="UP000499080"/>
    </source>
</evidence>